<dbReference type="HOGENOM" id="CLU_2336254_0_0_1"/>
<reference evidence="1" key="2">
    <citation type="submission" date="2015-02" db="UniProtKB">
        <authorList>
            <consortium name="EnsemblMetazoa"/>
        </authorList>
    </citation>
    <scope>IDENTIFICATION</scope>
</reference>
<reference evidence="2" key="1">
    <citation type="submission" date="2011-05" db="EMBL/GenBank/DDBJ databases">
        <authorList>
            <person name="Richards S.R."/>
            <person name="Qu J."/>
            <person name="Jiang H."/>
            <person name="Jhangiani S.N."/>
            <person name="Agravi P."/>
            <person name="Goodspeed R."/>
            <person name="Gross S."/>
            <person name="Mandapat C."/>
            <person name="Jackson L."/>
            <person name="Mathew T."/>
            <person name="Pu L."/>
            <person name="Thornton R."/>
            <person name="Saada N."/>
            <person name="Wilczek-Boney K.B."/>
            <person name="Lee S."/>
            <person name="Kovar C."/>
            <person name="Wu Y."/>
            <person name="Scherer S.E."/>
            <person name="Worley K.C."/>
            <person name="Muzny D.M."/>
            <person name="Gibbs R."/>
        </authorList>
    </citation>
    <scope>NUCLEOTIDE SEQUENCE</scope>
    <source>
        <strain evidence="2">Brora</strain>
    </source>
</reference>
<dbReference type="AlphaFoldDB" id="T1JIR9"/>
<accession>T1JIR9</accession>
<dbReference type="EMBL" id="JH431619">
    <property type="status" value="NOT_ANNOTATED_CDS"/>
    <property type="molecule type" value="Genomic_DNA"/>
</dbReference>
<organism evidence="1 2">
    <name type="scientific">Strigamia maritima</name>
    <name type="common">European centipede</name>
    <name type="synonym">Geophilus maritimus</name>
    <dbReference type="NCBI Taxonomy" id="126957"/>
    <lineage>
        <taxon>Eukaryota</taxon>
        <taxon>Metazoa</taxon>
        <taxon>Ecdysozoa</taxon>
        <taxon>Arthropoda</taxon>
        <taxon>Myriapoda</taxon>
        <taxon>Chilopoda</taxon>
        <taxon>Pleurostigmophora</taxon>
        <taxon>Geophilomorpha</taxon>
        <taxon>Linotaeniidae</taxon>
        <taxon>Strigamia</taxon>
    </lineage>
</organism>
<protein>
    <submittedName>
        <fullName evidence="1">Uncharacterized protein</fullName>
    </submittedName>
</protein>
<proteinExistence type="predicted"/>
<name>T1JIR9_STRMM</name>
<sequence>MDEVFKRRKSNVSQEMSSLTNVLTGELRLDEWNLSSFCISDISKEVERLKFDKCKGLFCAAGDKDVLKFKIYPEFKGEEKFFLPESAMLSILEDVPAI</sequence>
<evidence type="ECO:0000313" key="1">
    <source>
        <dbReference type="EnsemblMetazoa" id="SMAR013750-PA"/>
    </source>
</evidence>
<dbReference type="EnsemblMetazoa" id="SMAR013750-RA">
    <property type="protein sequence ID" value="SMAR013750-PA"/>
    <property type="gene ID" value="SMAR013750"/>
</dbReference>
<evidence type="ECO:0000313" key="2">
    <source>
        <dbReference type="Proteomes" id="UP000014500"/>
    </source>
</evidence>
<dbReference type="Proteomes" id="UP000014500">
    <property type="component" value="Unassembled WGS sequence"/>
</dbReference>
<keyword evidence="2" id="KW-1185">Reference proteome</keyword>